<dbReference type="InterPro" id="IPR015422">
    <property type="entry name" value="PyrdxlP-dep_Trfase_small"/>
</dbReference>
<gene>
    <name evidence="4" type="ORF">ACFSAS_09675</name>
</gene>
<dbReference type="Pfam" id="PF01041">
    <property type="entry name" value="DegT_DnrJ_EryC1"/>
    <property type="match status" value="1"/>
</dbReference>
<dbReference type="RefSeq" id="WP_256305995.1">
    <property type="nucleotide sequence ID" value="NZ_JANHAW010000001.1"/>
</dbReference>
<dbReference type="Gene3D" id="3.90.1150.10">
    <property type="entry name" value="Aspartate Aminotransferase, domain 1"/>
    <property type="match status" value="1"/>
</dbReference>
<evidence type="ECO:0000256" key="1">
    <source>
        <dbReference type="ARBA" id="ARBA00022898"/>
    </source>
</evidence>
<dbReference type="InterPro" id="IPR000653">
    <property type="entry name" value="DegT/StrS_aminotransferase"/>
</dbReference>
<evidence type="ECO:0000256" key="3">
    <source>
        <dbReference type="RuleBase" id="RU004508"/>
    </source>
</evidence>
<comment type="caution">
    <text evidence="4">The sequence shown here is derived from an EMBL/GenBank/DDBJ whole genome shotgun (WGS) entry which is preliminary data.</text>
</comment>
<dbReference type="PIRSF" id="PIRSF000390">
    <property type="entry name" value="PLP_StrS"/>
    <property type="match status" value="1"/>
</dbReference>
<sequence>MVEEVPFTDIYMDDEMIQEVEAVLESGRYVKGPVVESFETSFAEQCGTDYAVGVNSGTSAILLGLQSLGIGEGDDVFVPGHTYFASVSPVLELGANPIFVDVLRDTYTMDTDDLEAKVDTAENPTAVIPVHLYGQMVEMDRVTEIADEYDLGIVADACQAHFAERNGRSAGSIADVGAFSFYPSKNMTVAGDGGMLVTDDAELAERARALRNHGRDDDGVHRHLGLNHRMSEMLAAVGKEQLQHIEEWNEGRRRAARHYDERLGNIDTVRTPEVDDENSHVYHLYVVQVPDRDGFREYLADNDVDTGIHYPTPAHEHPAVVDRVGETTVERAEELCDSIVSLPMHPRLSEEEVEYVCDLIAEYYE</sequence>
<evidence type="ECO:0000313" key="4">
    <source>
        <dbReference type="EMBL" id="MFD1685879.1"/>
    </source>
</evidence>
<dbReference type="InterPro" id="IPR015421">
    <property type="entry name" value="PyrdxlP-dep_Trfase_major"/>
</dbReference>
<dbReference type="PANTHER" id="PTHR30244:SF36">
    <property type="entry name" value="3-OXO-GLUCOSE-6-PHOSPHATE:GLUTAMATE AMINOTRANSFERASE"/>
    <property type="match status" value="1"/>
</dbReference>
<keyword evidence="4" id="KW-0032">Aminotransferase</keyword>
<accession>A0ABD6DUM0</accession>
<keyword evidence="5" id="KW-1185">Reference proteome</keyword>
<keyword evidence="4" id="KW-0808">Transferase</keyword>
<comment type="similarity">
    <text evidence="2 3">Belongs to the DegT/DnrJ/EryC1 family.</text>
</comment>
<keyword evidence="1 3" id="KW-0663">Pyridoxal phosphate</keyword>
<evidence type="ECO:0000313" key="5">
    <source>
        <dbReference type="Proteomes" id="UP001597092"/>
    </source>
</evidence>
<dbReference type="GO" id="GO:0008483">
    <property type="term" value="F:transaminase activity"/>
    <property type="evidence" value="ECO:0007669"/>
    <property type="project" value="UniProtKB-KW"/>
</dbReference>
<dbReference type="AlphaFoldDB" id="A0ABD6DUM0"/>
<organism evidence="4 5">
    <name type="scientific">Halobellus litoreus</name>
    <dbReference type="NCBI Taxonomy" id="755310"/>
    <lineage>
        <taxon>Archaea</taxon>
        <taxon>Methanobacteriati</taxon>
        <taxon>Methanobacteriota</taxon>
        <taxon>Stenosarchaea group</taxon>
        <taxon>Halobacteria</taxon>
        <taxon>Halobacteriales</taxon>
        <taxon>Haloferacaceae</taxon>
        <taxon>Halobellus</taxon>
    </lineage>
</organism>
<dbReference type="EMBL" id="JBHUDP010000002">
    <property type="protein sequence ID" value="MFD1685879.1"/>
    <property type="molecule type" value="Genomic_DNA"/>
</dbReference>
<dbReference type="CDD" id="cd00616">
    <property type="entry name" value="AHBA_syn"/>
    <property type="match status" value="1"/>
</dbReference>
<dbReference type="SUPFAM" id="SSF53383">
    <property type="entry name" value="PLP-dependent transferases"/>
    <property type="match status" value="1"/>
</dbReference>
<dbReference type="InterPro" id="IPR015424">
    <property type="entry name" value="PyrdxlP-dep_Trfase"/>
</dbReference>
<dbReference type="Gene3D" id="3.40.640.10">
    <property type="entry name" value="Type I PLP-dependent aspartate aminotransferase-like (Major domain)"/>
    <property type="match status" value="1"/>
</dbReference>
<evidence type="ECO:0000256" key="2">
    <source>
        <dbReference type="ARBA" id="ARBA00037999"/>
    </source>
</evidence>
<name>A0ABD6DUM0_9EURY</name>
<dbReference type="Proteomes" id="UP001597092">
    <property type="component" value="Unassembled WGS sequence"/>
</dbReference>
<reference evidence="4 5" key="1">
    <citation type="journal article" date="2019" name="Int. J. Syst. Evol. Microbiol.">
        <title>The Global Catalogue of Microorganisms (GCM) 10K type strain sequencing project: providing services to taxonomists for standard genome sequencing and annotation.</title>
        <authorList>
            <consortium name="The Broad Institute Genomics Platform"/>
            <consortium name="The Broad Institute Genome Sequencing Center for Infectious Disease"/>
            <person name="Wu L."/>
            <person name="Ma J."/>
        </authorList>
    </citation>
    <scope>NUCLEOTIDE SEQUENCE [LARGE SCALE GENOMIC DNA]</scope>
    <source>
        <strain evidence="4 5">CGMCC 1.10387</strain>
    </source>
</reference>
<protein>
    <submittedName>
        <fullName evidence="4">DegT/DnrJ/EryC1/StrS family aminotransferase</fullName>
    </submittedName>
</protein>
<proteinExistence type="inferred from homology"/>
<dbReference type="PANTHER" id="PTHR30244">
    <property type="entry name" value="TRANSAMINASE"/>
    <property type="match status" value="1"/>
</dbReference>